<dbReference type="InterPro" id="IPR018337">
    <property type="entry name" value="Cell_wall/Cho-bd_repeat"/>
</dbReference>
<dbReference type="Gene3D" id="2.10.270.10">
    <property type="entry name" value="Cholin Binding"/>
    <property type="match status" value="1"/>
</dbReference>
<feature type="compositionally biased region" description="Low complexity" evidence="3">
    <location>
        <begin position="613"/>
        <end position="679"/>
    </location>
</feature>
<feature type="non-terminal residue" evidence="5">
    <location>
        <position position="1"/>
    </location>
</feature>
<feature type="compositionally biased region" description="Basic and acidic residues" evidence="3">
    <location>
        <begin position="538"/>
        <end position="547"/>
    </location>
</feature>
<dbReference type="EMBL" id="JAJEPU010000051">
    <property type="protein sequence ID" value="MCC2165770.1"/>
    <property type="molecule type" value="Genomic_DNA"/>
</dbReference>
<feature type="domain" description="MBG" evidence="4">
    <location>
        <begin position="462"/>
        <end position="524"/>
    </location>
</feature>
<dbReference type="PROSITE" id="PS51170">
    <property type="entry name" value="CW"/>
    <property type="match status" value="1"/>
</dbReference>
<feature type="domain" description="MBG" evidence="4">
    <location>
        <begin position="228"/>
        <end position="277"/>
    </location>
</feature>
<comment type="caution">
    <text evidence="5">The sequence shown here is derived from an EMBL/GenBank/DDBJ whole genome shotgun (WGS) entry which is preliminary data.</text>
</comment>
<dbReference type="Pfam" id="PF01473">
    <property type="entry name" value="Choline_bind_1"/>
    <property type="match status" value="2"/>
</dbReference>
<dbReference type="SUPFAM" id="SSF69360">
    <property type="entry name" value="Cell wall binding repeat"/>
    <property type="match status" value="1"/>
</dbReference>
<evidence type="ECO:0000256" key="2">
    <source>
        <dbReference type="PROSITE-ProRule" id="PRU00591"/>
    </source>
</evidence>
<proteinExistence type="predicted"/>
<evidence type="ECO:0000256" key="1">
    <source>
        <dbReference type="ARBA" id="ARBA00022737"/>
    </source>
</evidence>
<evidence type="ECO:0000313" key="6">
    <source>
        <dbReference type="Proteomes" id="UP001198962"/>
    </source>
</evidence>
<feature type="domain" description="MBG" evidence="4">
    <location>
        <begin position="381"/>
        <end position="443"/>
    </location>
</feature>
<accession>A0AAE3AUJ5</accession>
<feature type="domain" description="MBG" evidence="4">
    <location>
        <begin position="2"/>
        <end position="49"/>
    </location>
</feature>
<organism evidence="5 6">
    <name type="scientific">Brotaphodocola catenula</name>
    <dbReference type="NCBI Taxonomy" id="2885361"/>
    <lineage>
        <taxon>Bacteria</taxon>
        <taxon>Bacillati</taxon>
        <taxon>Bacillota</taxon>
        <taxon>Clostridia</taxon>
        <taxon>Lachnospirales</taxon>
        <taxon>Lachnospiraceae</taxon>
        <taxon>Brotaphodocola</taxon>
    </lineage>
</organism>
<feature type="domain" description="MBG" evidence="4">
    <location>
        <begin position="56"/>
        <end position="129"/>
    </location>
</feature>
<dbReference type="InterPro" id="IPR043772">
    <property type="entry name" value="MBG_3"/>
</dbReference>
<feature type="domain" description="MBG" evidence="4">
    <location>
        <begin position="300"/>
        <end position="356"/>
    </location>
</feature>
<keyword evidence="1" id="KW-0677">Repeat</keyword>
<evidence type="ECO:0000256" key="3">
    <source>
        <dbReference type="SAM" id="MobiDB-lite"/>
    </source>
</evidence>
<name>A0AAE3AUJ5_9FIRM</name>
<dbReference type="AlphaFoldDB" id="A0AAE3AUJ5"/>
<evidence type="ECO:0000259" key="4">
    <source>
        <dbReference type="Pfam" id="PF18887"/>
    </source>
</evidence>
<feature type="domain" description="MBG" evidence="4">
    <location>
        <begin position="135"/>
        <end position="196"/>
    </location>
</feature>
<feature type="repeat" description="Cell wall-binding" evidence="2">
    <location>
        <begin position="731"/>
        <end position="750"/>
    </location>
</feature>
<dbReference type="Pfam" id="PF18887">
    <property type="entry name" value="MBG_3"/>
    <property type="match status" value="7"/>
</dbReference>
<sequence>DYTVTYLDEAGEVVENPINAGTYKVIVKVSTANYEDYESPASELVIKKAELPATSIEASDLVVDYDGNAHEATISAKGILGEDLPYEVTYQNADGDVVEKPVEVGSYTVVVVVNAPNYECLEQTYTLQICDVTPSVVVENVDVVYDGNAHEAKVTVAGVDGSAKSATISYRNQQTGEVSEKAPVHAGTYDVIVVTETSGHQIYEHTEIGAVVIRQAKPSLRVIPFQVTYDGDQHPAYCIAEGVREGDVLAPVTVTYNGSEEVPVHAGTYDVTAVIEATQDYERVEVTVAEAVIIAKAEPSIQIGQVTTVYDGSVHTAEYSVLDKDGEPMDVETTVWYGDSTEAPVHAGTYDVTVQTAETQDYKSVTVVREGAVVITPVKTASVRVIPFQITYDGRKHPAYCIVSGLEQGTYKLKVTYNGSEEVPTEAGHYEVVVVVETDGDYAVAPVTVEDAVIIAKAEPQIRLAKAEYTYDGEAHPASYEVIGVDDEPLSVETEVLYNESAEAPVEAGSYTVSIKTIETTNYSSVEVILEDGIVINPKKDETETPDKPGTGEGGEETPDKPGTGEGGEETPDKPGTGEGGEETPDKPGTGEGGEETPDKPGTGDNGNGGSDNGNSGTDNSGSDNSGNTGSDNSGSDNTGSDNTGSGSGSSNSGSSSSGGSSSRGSGSSRPATSTATTTSLPAGEWKLDENGIWYYVFTEGSYAGQTYKGWLKDSKDGYWYYLDPVTGAIAIGWVQIDGKWYYFNPIVGGGSGWTYNSETQKWEYQVTVNMPMGAMYANATTPDGYQVDADGVCQ</sequence>
<evidence type="ECO:0000313" key="5">
    <source>
        <dbReference type="EMBL" id="MCC2165770.1"/>
    </source>
</evidence>
<protein>
    <submittedName>
        <fullName evidence="5">MBG domain-containing protein</fullName>
    </submittedName>
</protein>
<dbReference type="RefSeq" id="WP_308451985.1">
    <property type="nucleotide sequence ID" value="NZ_JAJEPU010000051.1"/>
</dbReference>
<keyword evidence="6" id="KW-1185">Reference proteome</keyword>
<feature type="region of interest" description="Disordered" evidence="3">
    <location>
        <begin position="537"/>
        <end position="679"/>
    </location>
</feature>
<dbReference type="Proteomes" id="UP001198962">
    <property type="component" value="Unassembled WGS sequence"/>
</dbReference>
<reference evidence="5" key="1">
    <citation type="submission" date="2021-10" db="EMBL/GenBank/DDBJ databases">
        <title>Anaerobic single-cell dispensing facilitates the cultivation of human gut bacteria.</title>
        <authorList>
            <person name="Afrizal A."/>
        </authorList>
    </citation>
    <scope>NUCLEOTIDE SEQUENCE</scope>
    <source>
        <strain evidence="5">CLA-AA-H274</strain>
    </source>
</reference>
<gene>
    <name evidence="5" type="ORF">LKD32_12970</name>
</gene>